<evidence type="ECO:0000256" key="3">
    <source>
        <dbReference type="ARBA" id="ARBA00022448"/>
    </source>
</evidence>
<keyword evidence="11" id="KW-1278">Translocase</keyword>
<dbReference type="InterPro" id="IPR023299">
    <property type="entry name" value="ATPase_P-typ_cyto_dom_N"/>
</dbReference>
<reference evidence="17 18" key="1">
    <citation type="submission" date="2014-06" db="EMBL/GenBank/DDBJ databases">
        <title>The draft genome sequence of Idiomarina salinarum ISL-52.</title>
        <authorList>
            <person name="Du J."/>
            <person name="Shao Z."/>
        </authorList>
    </citation>
    <scope>NUCLEOTIDE SEQUENCE [LARGE SCALE GENOMIC DNA]</scope>
    <source>
        <strain evidence="17 18">ISL-52</strain>
    </source>
</reference>
<dbReference type="Gene3D" id="3.40.50.1000">
    <property type="entry name" value="HAD superfamily/HAD-like"/>
    <property type="match status" value="1"/>
</dbReference>
<keyword evidence="4 15" id="KW-1003">Cell membrane</keyword>
<evidence type="ECO:0000313" key="18">
    <source>
        <dbReference type="Proteomes" id="UP000054363"/>
    </source>
</evidence>
<dbReference type="NCBIfam" id="TIGR01494">
    <property type="entry name" value="ATPase_P-type"/>
    <property type="match status" value="1"/>
</dbReference>
<organism evidence="17 18">
    <name type="scientific">Pseudidiomarina salinarum</name>
    <dbReference type="NCBI Taxonomy" id="435908"/>
    <lineage>
        <taxon>Bacteria</taxon>
        <taxon>Pseudomonadati</taxon>
        <taxon>Pseudomonadota</taxon>
        <taxon>Gammaproteobacteria</taxon>
        <taxon>Alteromonadales</taxon>
        <taxon>Idiomarinaceae</taxon>
        <taxon>Pseudidiomarina</taxon>
    </lineage>
</organism>
<evidence type="ECO:0000256" key="14">
    <source>
        <dbReference type="ARBA" id="ARBA00023136"/>
    </source>
</evidence>
<dbReference type="PANTHER" id="PTHR43520">
    <property type="entry name" value="ATP7, ISOFORM B"/>
    <property type="match status" value="1"/>
</dbReference>
<dbReference type="Gene3D" id="3.30.70.100">
    <property type="match status" value="1"/>
</dbReference>
<dbReference type="InterPro" id="IPR023298">
    <property type="entry name" value="ATPase_P-typ_TM_dom_sf"/>
</dbReference>
<dbReference type="PANTHER" id="PTHR43520:SF5">
    <property type="entry name" value="CATION-TRANSPORTING P-TYPE ATPASE-RELATED"/>
    <property type="match status" value="1"/>
</dbReference>
<dbReference type="eggNOG" id="COG2217">
    <property type="taxonomic scope" value="Bacteria"/>
</dbReference>
<dbReference type="Pfam" id="PF00122">
    <property type="entry name" value="E1-E2_ATPase"/>
    <property type="match status" value="1"/>
</dbReference>
<dbReference type="InterPro" id="IPR006121">
    <property type="entry name" value="HMA_dom"/>
</dbReference>
<dbReference type="GO" id="GO:0043682">
    <property type="term" value="F:P-type divalent copper transporter activity"/>
    <property type="evidence" value="ECO:0007669"/>
    <property type="project" value="TreeGrafter"/>
</dbReference>
<dbReference type="InterPro" id="IPR023214">
    <property type="entry name" value="HAD_sf"/>
</dbReference>
<keyword evidence="7 15" id="KW-0479">Metal-binding</keyword>
<feature type="transmembrane region" description="Helical" evidence="15">
    <location>
        <begin position="791"/>
        <end position="809"/>
    </location>
</feature>
<dbReference type="GO" id="GO:0055070">
    <property type="term" value="P:copper ion homeostasis"/>
    <property type="evidence" value="ECO:0007669"/>
    <property type="project" value="TreeGrafter"/>
</dbReference>
<dbReference type="PRINTS" id="PR00119">
    <property type="entry name" value="CATATPASE"/>
</dbReference>
<feature type="transmembrane region" description="Helical" evidence="15">
    <location>
        <begin position="189"/>
        <end position="209"/>
    </location>
</feature>
<evidence type="ECO:0000256" key="8">
    <source>
        <dbReference type="ARBA" id="ARBA00022741"/>
    </source>
</evidence>
<dbReference type="InterPro" id="IPR027256">
    <property type="entry name" value="P-typ_ATPase_IB"/>
</dbReference>
<dbReference type="GO" id="GO:0016887">
    <property type="term" value="F:ATP hydrolysis activity"/>
    <property type="evidence" value="ECO:0007669"/>
    <property type="project" value="InterPro"/>
</dbReference>
<dbReference type="FunFam" id="3.30.70.100:FF:000005">
    <property type="entry name" value="Copper-exporting P-type ATPase A"/>
    <property type="match status" value="1"/>
</dbReference>
<dbReference type="GO" id="GO:0005524">
    <property type="term" value="F:ATP binding"/>
    <property type="evidence" value="ECO:0007669"/>
    <property type="project" value="UniProtKB-UniRule"/>
</dbReference>
<keyword evidence="9 15" id="KW-0067">ATP-binding</keyword>
<keyword evidence="18" id="KW-1185">Reference proteome</keyword>
<keyword evidence="3" id="KW-0813">Transport</keyword>
<evidence type="ECO:0000256" key="10">
    <source>
        <dbReference type="ARBA" id="ARBA00022842"/>
    </source>
</evidence>
<keyword evidence="10" id="KW-0460">Magnesium</keyword>
<dbReference type="InterPro" id="IPR008250">
    <property type="entry name" value="ATPase_P-typ_transduc_dom_A_sf"/>
</dbReference>
<dbReference type="InterPro" id="IPR036412">
    <property type="entry name" value="HAD-like_sf"/>
</dbReference>
<comment type="similarity">
    <text evidence="2 15">Belongs to the cation transport ATPase (P-type) (TC 3.A.3) family. Type IB subfamily.</text>
</comment>
<keyword evidence="12 15" id="KW-1133">Transmembrane helix</keyword>
<dbReference type="AlphaFoldDB" id="A0A094J1A2"/>
<protein>
    <submittedName>
        <fullName evidence="17">ATPase</fullName>
    </submittedName>
</protein>
<feature type="transmembrane region" description="Helical" evidence="15">
    <location>
        <begin position="435"/>
        <end position="457"/>
    </location>
</feature>
<dbReference type="Pfam" id="PF12156">
    <property type="entry name" value="ATPase-cat_bd"/>
    <property type="match status" value="1"/>
</dbReference>
<dbReference type="GO" id="GO:0005886">
    <property type="term" value="C:plasma membrane"/>
    <property type="evidence" value="ECO:0007669"/>
    <property type="project" value="UniProtKB-SubCell"/>
</dbReference>
<evidence type="ECO:0000256" key="12">
    <source>
        <dbReference type="ARBA" id="ARBA00022989"/>
    </source>
</evidence>
<dbReference type="SUPFAM" id="SSF55008">
    <property type="entry name" value="HMA, heavy metal-associated domain"/>
    <property type="match status" value="1"/>
</dbReference>
<evidence type="ECO:0000256" key="4">
    <source>
        <dbReference type="ARBA" id="ARBA00022475"/>
    </source>
</evidence>
<dbReference type="InterPro" id="IPR001757">
    <property type="entry name" value="P_typ_ATPase"/>
</dbReference>
<dbReference type="InterPro" id="IPR059000">
    <property type="entry name" value="ATPase_P-type_domA"/>
</dbReference>
<evidence type="ECO:0000256" key="6">
    <source>
        <dbReference type="ARBA" id="ARBA00022692"/>
    </source>
</evidence>
<dbReference type="Gene3D" id="2.70.150.10">
    <property type="entry name" value="Calcium-transporting ATPase, cytoplasmic transduction domain A"/>
    <property type="match status" value="1"/>
</dbReference>
<evidence type="ECO:0000259" key="16">
    <source>
        <dbReference type="PROSITE" id="PS50846"/>
    </source>
</evidence>
<accession>A0A094J1A2</accession>
<dbReference type="Pfam" id="PF00702">
    <property type="entry name" value="Hydrolase"/>
    <property type="match status" value="1"/>
</dbReference>
<dbReference type="NCBIfam" id="TIGR01511">
    <property type="entry name" value="ATPase-IB1_Cu"/>
    <property type="match status" value="1"/>
</dbReference>
<dbReference type="CDD" id="cd00371">
    <property type="entry name" value="HMA"/>
    <property type="match status" value="1"/>
</dbReference>
<evidence type="ECO:0000256" key="1">
    <source>
        <dbReference type="ARBA" id="ARBA00004651"/>
    </source>
</evidence>
<evidence type="ECO:0000256" key="9">
    <source>
        <dbReference type="ARBA" id="ARBA00022840"/>
    </source>
</evidence>
<dbReference type="OrthoDB" id="9814270at2"/>
<dbReference type="Pfam" id="PF00403">
    <property type="entry name" value="HMA"/>
    <property type="match status" value="1"/>
</dbReference>
<feature type="transmembrane region" description="Helical" evidence="15">
    <location>
        <begin position="766"/>
        <end position="785"/>
    </location>
</feature>
<comment type="subcellular location">
    <subcellularLocation>
        <location evidence="1">Cell membrane</location>
        <topology evidence="1">Multi-pass membrane protein</topology>
    </subcellularLocation>
</comment>
<dbReference type="GO" id="GO:0005507">
    <property type="term" value="F:copper ion binding"/>
    <property type="evidence" value="ECO:0007669"/>
    <property type="project" value="TreeGrafter"/>
</dbReference>
<evidence type="ECO:0000256" key="11">
    <source>
        <dbReference type="ARBA" id="ARBA00022967"/>
    </source>
</evidence>
<dbReference type="CDD" id="cd02079">
    <property type="entry name" value="P-type_ATPase_HM"/>
    <property type="match status" value="1"/>
</dbReference>
<dbReference type="STRING" id="435908.IDSA_03805"/>
<feature type="transmembrane region" description="Helical" evidence="15">
    <location>
        <begin position="282"/>
        <end position="300"/>
    </location>
</feature>
<dbReference type="SUPFAM" id="SSF81653">
    <property type="entry name" value="Calcium ATPase, transduction domain A"/>
    <property type="match status" value="1"/>
</dbReference>
<dbReference type="Proteomes" id="UP000054363">
    <property type="component" value="Unassembled WGS sequence"/>
</dbReference>
<dbReference type="PRINTS" id="PR00943">
    <property type="entry name" value="CUATPASE"/>
</dbReference>
<sequence>MAIKLPEVPAGTCFHCLQALPADGGYSARLANQDVAVCCYGCQAVAQTINEQKLLHFYVYRDTTNPLQIPLLPEELQQLQAYDDERLQAQFTRTTDQGRQRELTLSVEGMTCSACAWLIEHHVQWLAGVGSVKVNATTERVYISWYADQIKLSQILQAIAGLGYRALPFESATQEQDFKRRRRYYVRRLGLAGLATMQVMMIAVGLYFGVVSDLDDSLRQFMWWISLVVATPVLLYSAQPFYISAMRSIQAQRPNMDVPVSIALLGAYGASAYATFIGHGEVYFESVSMFTFLLLIGRYLELLARQKAISAATNLIKLVPALAQRETAGGDIETVPVSDLSPGQIIRVAPGATLPADGILLDQPATLNEAVLTGESRPVQKPAGTTVLAGSINQQQPLRIEVTAAQQETVLASIVALKDLALSRKPRLAQAAEKLASTFVIRLLIVAAITFLVWSFIDPQQAFWVTLAVLVATCPCALALAAPTAVTGAIHNLNTRGVVLRNADVLNTIQDIKTVFVDKTGTLTTGEFSLQHEHIISGRYKQDAIRALVQALEHHSEHPLAQPLRQLTATPASVSAVVNHPGQGLSGIWSHSDESLHVRVGSLSFIRQWHPEFTPAVAASQIFVATEQEPLAEYHVGDQIRIDAKASIEQLQQAGIEVIMLTGDRAELAQPVAEQLGITKVYADSLPDTKLSVVSAAQQQHPVMMIGDGINDGPVLAQADISVTFGHAADLARVTADVMLMRNNFGAVLEFRQVALRSRGILRQNIIWALVYNIGILPIAMAGFVTPYIAAIGMSLSSLIVLANSLRLYR</sequence>
<keyword evidence="5" id="KW-0597">Phosphoprotein</keyword>
<comment type="caution">
    <text evidence="17">The sequence shown here is derived from an EMBL/GenBank/DDBJ whole genome shotgun (WGS) entry which is preliminary data.</text>
</comment>
<dbReference type="InterPro" id="IPR036163">
    <property type="entry name" value="HMA_dom_sf"/>
</dbReference>
<evidence type="ECO:0000256" key="7">
    <source>
        <dbReference type="ARBA" id="ARBA00022723"/>
    </source>
</evidence>
<dbReference type="Gene3D" id="3.40.1110.10">
    <property type="entry name" value="Calcium-transporting ATPase, cytoplasmic domain N"/>
    <property type="match status" value="1"/>
</dbReference>
<feature type="transmembrane region" description="Helical" evidence="15">
    <location>
        <begin position="463"/>
        <end position="486"/>
    </location>
</feature>
<proteinExistence type="inferred from homology"/>
<dbReference type="NCBIfam" id="TIGR01525">
    <property type="entry name" value="ATPase-IB_hvy"/>
    <property type="match status" value="1"/>
</dbReference>
<evidence type="ECO:0000256" key="13">
    <source>
        <dbReference type="ARBA" id="ARBA00023065"/>
    </source>
</evidence>
<keyword evidence="14 15" id="KW-0472">Membrane</keyword>
<name>A0A094J1A2_9GAMM</name>
<dbReference type="EMBL" id="JPER01000001">
    <property type="protein sequence ID" value="KFZ31819.1"/>
    <property type="molecule type" value="Genomic_DNA"/>
</dbReference>
<evidence type="ECO:0000313" key="17">
    <source>
        <dbReference type="EMBL" id="KFZ31819.1"/>
    </source>
</evidence>
<gene>
    <name evidence="17" type="ORF">IDSA_03805</name>
</gene>
<keyword evidence="13" id="KW-0406">Ion transport</keyword>
<evidence type="ECO:0000256" key="5">
    <source>
        <dbReference type="ARBA" id="ARBA00022553"/>
    </source>
</evidence>
<feature type="transmembrane region" description="Helical" evidence="15">
    <location>
        <begin position="258"/>
        <end position="276"/>
    </location>
</feature>
<dbReference type="PROSITE" id="PS00154">
    <property type="entry name" value="ATPASE_E1_E2"/>
    <property type="match status" value="1"/>
</dbReference>
<dbReference type="RefSeq" id="WP_051986042.1">
    <property type="nucleotide sequence ID" value="NZ_JPER01000001.1"/>
</dbReference>
<feature type="domain" description="HMA" evidence="16">
    <location>
        <begin position="101"/>
        <end position="167"/>
    </location>
</feature>
<evidence type="ECO:0000256" key="2">
    <source>
        <dbReference type="ARBA" id="ARBA00006024"/>
    </source>
</evidence>
<dbReference type="PROSITE" id="PS50846">
    <property type="entry name" value="HMA_2"/>
    <property type="match status" value="1"/>
</dbReference>
<dbReference type="SUPFAM" id="SSF56784">
    <property type="entry name" value="HAD-like"/>
    <property type="match status" value="1"/>
</dbReference>
<dbReference type="InterPro" id="IPR021993">
    <property type="entry name" value="ATPase-cat-bd"/>
</dbReference>
<dbReference type="SUPFAM" id="SSF81665">
    <property type="entry name" value="Calcium ATPase, transmembrane domain M"/>
    <property type="match status" value="1"/>
</dbReference>
<keyword evidence="6 15" id="KW-0812">Transmembrane</keyword>
<keyword evidence="8 15" id="KW-0547">Nucleotide-binding</keyword>
<dbReference type="InterPro" id="IPR018303">
    <property type="entry name" value="ATPase_P-typ_P_site"/>
</dbReference>
<evidence type="ECO:0000256" key="15">
    <source>
        <dbReference type="RuleBase" id="RU362081"/>
    </source>
</evidence>
<feature type="transmembrane region" description="Helical" evidence="15">
    <location>
        <begin position="221"/>
        <end position="238"/>
    </location>
</feature>